<name>A0A2G1W276_9BACT</name>
<keyword evidence="1" id="KW-0472">Membrane</keyword>
<comment type="caution">
    <text evidence="2">The sequence shown here is derived from an EMBL/GenBank/DDBJ whole genome shotgun (WGS) entry which is preliminary data.</text>
</comment>
<dbReference type="Proteomes" id="UP000225740">
    <property type="component" value="Unassembled WGS sequence"/>
</dbReference>
<accession>A0A2G1W276</accession>
<evidence type="ECO:0000313" key="3">
    <source>
        <dbReference type="Proteomes" id="UP000225740"/>
    </source>
</evidence>
<proteinExistence type="predicted"/>
<protein>
    <recommendedName>
        <fullName evidence="4">VWFA domain-containing protein</fullName>
    </recommendedName>
</protein>
<feature type="transmembrane region" description="Helical" evidence="1">
    <location>
        <begin position="223"/>
        <end position="243"/>
    </location>
</feature>
<dbReference type="EMBL" id="NIZW01000019">
    <property type="protein sequence ID" value="PHQ33126.1"/>
    <property type="molecule type" value="Genomic_DNA"/>
</dbReference>
<reference evidence="2 3" key="1">
    <citation type="submission" date="2017-06" db="EMBL/GenBank/DDBJ databases">
        <title>Description of Rhodopirellula bahusiensis sp. nov.</title>
        <authorList>
            <person name="Kizina J."/>
            <person name="Harder J."/>
        </authorList>
    </citation>
    <scope>NUCLEOTIDE SEQUENCE [LARGE SCALE GENOMIC DNA]</scope>
    <source>
        <strain evidence="2 3">SWK21</strain>
    </source>
</reference>
<feature type="transmembrane region" description="Helical" evidence="1">
    <location>
        <begin position="268"/>
        <end position="289"/>
    </location>
</feature>
<keyword evidence="3" id="KW-1185">Reference proteome</keyword>
<gene>
    <name evidence="2" type="ORF">CEE69_21945</name>
</gene>
<keyword evidence="1" id="KW-0812">Transmembrane</keyword>
<evidence type="ECO:0000256" key="1">
    <source>
        <dbReference type="SAM" id="Phobius"/>
    </source>
</evidence>
<evidence type="ECO:0008006" key="4">
    <source>
        <dbReference type="Google" id="ProtNLM"/>
    </source>
</evidence>
<feature type="transmembrane region" description="Helical" evidence="1">
    <location>
        <begin position="191"/>
        <end position="211"/>
    </location>
</feature>
<organism evidence="2 3">
    <name type="scientific">Rhodopirellula bahusiensis</name>
    <dbReference type="NCBI Taxonomy" id="2014065"/>
    <lineage>
        <taxon>Bacteria</taxon>
        <taxon>Pseudomonadati</taxon>
        <taxon>Planctomycetota</taxon>
        <taxon>Planctomycetia</taxon>
        <taxon>Pirellulales</taxon>
        <taxon>Pirellulaceae</taxon>
        <taxon>Rhodopirellula</taxon>
    </lineage>
</organism>
<dbReference type="AlphaFoldDB" id="A0A2G1W276"/>
<sequence length="894" mass="97129">MNGRMNNDPNPPDRAPKRTHEFIRFDAETGPPGYPAACLTDKGLDLVEQVRSAGELIDVAAEHVKYVPTGVESAIDRVSSRRAWPINQAVAGTVGSLIPLVDDAIKQARTARDEAQDRLDGIDRQILVSKFNAAFAKSTDGKFVLGCIISLLLLMGVGSFSEVTTAVEVVRASDLYQDVDPTTGAIIEPGVVQAFCFSFASIFGTLISIEFIALMSQRDKSHWLYIAIAVSGFSLAITASILFCMQTEGDQTVRQIAGRTIHSSTPPWYVSAIQMGTLSLINAMAFHWLRRLTGKFFRPASVENAIAAGLSEYIAKLNDSIRVSSQTLIGLKEILIGRLAVVEEHADAIRSAVKNRKNRRKAEQLRRQADRLAPLVLLAALTFGATSVGCGRTTPTLGVDGSTGVPSTASGNVYDEPIELFIFDSLEGRPVQFGERLELLVLEELASGSEVKVVTPGQGSGPRLVVPPGTFDARVRNANFIRQYPAMESYWADPPTGPETHIGICEIAKTIEDLRETELPCRVLLFAPPLMTDPNHATYSMADGLVPSKGCIDEPTTPFTTVNQYPDGTMIAFLSLNSGWARSSWHADASRDFVSHYFGRQGANSILFTRDLKRALAFDRIVPPIDLTDQVDKPALIDPRMPSDRIDPPMPRTPVEVPVVTSASIRPAPERRLSAVDRNGSIEERLVAAGGSRAESRLKSVEVFVLYDRSASMEKNIDRGNVVIDRLIVELVPLTSSTKIGLRTFSQVGFETMPLCDVGNTANANNLRSFLADIETEPGDGKWMFHLPVALEALSAEDAQTHQILMVVGDHATIDQNLLQQAFQTKAQSMSGLVNPIRQWATKPGTNRSVVMQFCGHDPDERACFAAIADAVPNGLLASDPDSLIDAIIASIAK</sequence>
<evidence type="ECO:0000313" key="2">
    <source>
        <dbReference type="EMBL" id="PHQ33126.1"/>
    </source>
</evidence>
<keyword evidence="1" id="KW-1133">Transmembrane helix</keyword>